<dbReference type="Proteomes" id="UP001177023">
    <property type="component" value="Unassembled WGS sequence"/>
</dbReference>
<feature type="transmembrane region" description="Helical" evidence="1">
    <location>
        <begin position="12"/>
        <end position="36"/>
    </location>
</feature>
<keyword evidence="1" id="KW-0812">Transmembrane</keyword>
<name>A0AA36CJG2_9BILA</name>
<reference evidence="2" key="1">
    <citation type="submission" date="2023-06" db="EMBL/GenBank/DDBJ databases">
        <authorList>
            <person name="Delattre M."/>
        </authorList>
    </citation>
    <scope>NUCLEOTIDE SEQUENCE</scope>
    <source>
        <strain evidence="2">AF72</strain>
    </source>
</reference>
<proteinExistence type="predicted"/>
<dbReference type="AlphaFoldDB" id="A0AA36CJG2"/>
<protein>
    <submittedName>
        <fullName evidence="2">Uncharacterized protein</fullName>
    </submittedName>
</protein>
<keyword evidence="1" id="KW-1133">Transmembrane helix</keyword>
<feature type="non-terminal residue" evidence="2">
    <location>
        <position position="250"/>
    </location>
</feature>
<organism evidence="2 3">
    <name type="scientific">Mesorhabditis spiculigera</name>
    <dbReference type="NCBI Taxonomy" id="96644"/>
    <lineage>
        <taxon>Eukaryota</taxon>
        <taxon>Metazoa</taxon>
        <taxon>Ecdysozoa</taxon>
        <taxon>Nematoda</taxon>
        <taxon>Chromadorea</taxon>
        <taxon>Rhabditida</taxon>
        <taxon>Rhabditina</taxon>
        <taxon>Rhabditomorpha</taxon>
        <taxon>Rhabditoidea</taxon>
        <taxon>Rhabditidae</taxon>
        <taxon>Mesorhabditinae</taxon>
        <taxon>Mesorhabditis</taxon>
    </lineage>
</organism>
<feature type="transmembrane region" description="Helical" evidence="1">
    <location>
        <begin position="178"/>
        <end position="195"/>
    </location>
</feature>
<feature type="transmembrane region" description="Helical" evidence="1">
    <location>
        <begin position="131"/>
        <end position="149"/>
    </location>
</feature>
<comment type="caution">
    <text evidence="2">The sequence shown here is derived from an EMBL/GenBank/DDBJ whole genome shotgun (WGS) entry which is preliminary data.</text>
</comment>
<evidence type="ECO:0000313" key="3">
    <source>
        <dbReference type="Proteomes" id="UP001177023"/>
    </source>
</evidence>
<feature type="transmembrane region" description="Helical" evidence="1">
    <location>
        <begin position="86"/>
        <end position="111"/>
    </location>
</feature>
<dbReference type="EMBL" id="CATQJA010002039">
    <property type="protein sequence ID" value="CAJ0569494.1"/>
    <property type="molecule type" value="Genomic_DNA"/>
</dbReference>
<keyword evidence="1" id="KW-0472">Membrane</keyword>
<sequence length="250" mass="28489">MFYEDETATSWFLILSNILWVIETTLAGIAAYFLLAYKKASAPVYRNLQLNIMLGFQLVATMNLLGKPILLQGDIGYILLNPLSYTPLWAMVVTVLYLTGVYYACGCMAALGIYKIEITHQDFKVGKTIRWLVHLLFMLLIIVGYYVYWSGYYDEVYTFDTLNGHLRGVISGTKTLTQLYYIAVFTVAILAALYVGSQAPLFMAIHSIFNCLFVIFLCKAYRKALSDWLSWLLRSQNAKLRRLMLPTSLP</sequence>
<evidence type="ECO:0000313" key="2">
    <source>
        <dbReference type="EMBL" id="CAJ0569494.1"/>
    </source>
</evidence>
<evidence type="ECO:0000256" key="1">
    <source>
        <dbReference type="SAM" id="Phobius"/>
    </source>
</evidence>
<gene>
    <name evidence="2" type="ORF">MSPICULIGERA_LOCUS7972</name>
</gene>
<feature type="transmembrane region" description="Helical" evidence="1">
    <location>
        <begin position="48"/>
        <end position="66"/>
    </location>
</feature>
<accession>A0AA36CJG2</accession>
<keyword evidence="3" id="KW-1185">Reference proteome</keyword>